<feature type="transmembrane region" description="Helical" evidence="1">
    <location>
        <begin position="190"/>
        <end position="207"/>
    </location>
</feature>
<reference evidence="3" key="1">
    <citation type="submission" date="2016-10" db="EMBL/GenBank/DDBJ databases">
        <authorList>
            <person name="Varghese N."/>
            <person name="Submissions S."/>
        </authorList>
    </citation>
    <scope>NUCLEOTIDE SEQUENCE [LARGE SCALE GENOMIC DNA]</scope>
    <source>
        <strain evidence="3">DSM 17934</strain>
    </source>
</reference>
<keyword evidence="3" id="KW-1185">Reference proteome</keyword>
<protein>
    <recommendedName>
        <fullName evidence="4">Dolichyl-phosphate-mannose-protein mannosyltransferase</fullName>
    </recommendedName>
</protein>
<feature type="transmembrane region" description="Helical" evidence="1">
    <location>
        <begin position="156"/>
        <end position="178"/>
    </location>
</feature>
<feature type="transmembrane region" description="Helical" evidence="1">
    <location>
        <begin position="126"/>
        <end position="144"/>
    </location>
</feature>
<dbReference type="STRING" id="402734.SAMN05660918_0606"/>
<name>A0A1H6QKU4_9FLAO</name>
<dbReference type="Proteomes" id="UP000199702">
    <property type="component" value="Unassembled WGS sequence"/>
</dbReference>
<feature type="transmembrane region" description="Helical" evidence="1">
    <location>
        <begin position="63"/>
        <end position="93"/>
    </location>
</feature>
<feature type="transmembrane region" description="Helical" evidence="1">
    <location>
        <begin position="341"/>
        <end position="359"/>
    </location>
</feature>
<accession>A0A1H6QKU4</accession>
<dbReference type="OrthoDB" id="996005at2"/>
<evidence type="ECO:0000313" key="2">
    <source>
        <dbReference type="EMBL" id="SEI44391.1"/>
    </source>
</evidence>
<dbReference type="EMBL" id="FNYA01000001">
    <property type="protein sequence ID" value="SEI44391.1"/>
    <property type="molecule type" value="Genomic_DNA"/>
</dbReference>
<dbReference type="RefSeq" id="WP_091307685.1">
    <property type="nucleotide sequence ID" value="NZ_CBCSJU010000001.1"/>
</dbReference>
<evidence type="ECO:0000313" key="3">
    <source>
        <dbReference type="Proteomes" id="UP000199702"/>
    </source>
</evidence>
<feature type="transmembrane region" description="Helical" evidence="1">
    <location>
        <begin position="7"/>
        <end position="27"/>
    </location>
</feature>
<evidence type="ECO:0008006" key="4">
    <source>
        <dbReference type="Google" id="ProtNLM"/>
    </source>
</evidence>
<evidence type="ECO:0000256" key="1">
    <source>
        <dbReference type="SAM" id="Phobius"/>
    </source>
</evidence>
<sequence length="426" mass="49750">MIKFFEKYPISILVILGLIFRILFYFFNQNILLTNDSATYLELAKLISSGSIKGYFGGRSPGYSLLICFFGNSIELVVLFQIIIGIISSVFWYKILKHFKFNSIISLAISLVFSSFIHVLSYENAILIETINLFLVTLLIYYILKNQILETSFCLAILVLLKPFYIYLPFVIFVYFAYNNFNWKVIIKQKMIVLILPLFVFISWSYVNFLNTGYFVSSTYFGLNKIQNCVNFIEKAPEEFNWIKAPYLKQRALHSENGLGNPMCIWYAVDNGDFEYKKMSFPQLSNEFGKCADATIKNNFGLYIKQVIFLSFKEFWNVEIVSSNSLESSIFVKYVWKFQSVFLRIIKTLFLLLIPIYVFKFFKNRLFSIELLLVLIVVSTAVLQALVVYGSNARYSFPFEFIMITIVLLFIKNNFLKQKNEITFTK</sequence>
<feature type="transmembrane region" description="Helical" evidence="1">
    <location>
        <begin position="395"/>
        <end position="411"/>
    </location>
</feature>
<proteinExistence type="predicted"/>
<keyword evidence="1" id="KW-1133">Transmembrane helix</keyword>
<feature type="transmembrane region" description="Helical" evidence="1">
    <location>
        <begin position="371"/>
        <end position="389"/>
    </location>
</feature>
<feature type="transmembrane region" description="Helical" evidence="1">
    <location>
        <begin position="99"/>
        <end position="119"/>
    </location>
</feature>
<keyword evidence="1" id="KW-0472">Membrane</keyword>
<organism evidence="2 3">
    <name type="scientific">Flavobacterium terrigena</name>
    <dbReference type="NCBI Taxonomy" id="402734"/>
    <lineage>
        <taxon>Bacteria</taxon>
        <taxon>Pseudomonadati</taxon>
        <taxon>Bacteroidota</taxon>
        <taxon>Flavobacteriia</taxon>
        <taxon>Flavobacteriales</taxon>
        <taxon>Flavobacteriaceae</taxon>
        <taxon>Flavobacterium</taxon>
    </lineage>
</organism>
<keyword evidence="1" id="KW-0812">Transmembrane</keyword>
<dbReference type="AlphaFoldDB" id="A0A1H6QKU4"/>
<gene>
    <name evidence="2" type="ORF">SAMN05660918_0606</name>
</gene>